<keyword evidence="9 10" id="KW-0131">Cell cycle</keyword>
<evidence type="ECO:0000256" key="10">
    <source>
        <dbReference type="PIRNR" id="PIRNR003097"/>
    </source>
</evidence>
<accession>A0A1R1EEH0</accession>
<evidence type="ECO:0000259" key="12">
    <source>
        <dbReference type="Pfam" id="PF02687"/>
    </source>
</evidence>
<dbReference type="EMBL" id="MRTP01000012">
    <property type="protein sequence ID" value="OMF50152.1"/>
    <property type="molecule type" value="Genomic_DNA"/>
</dbReference>
<feature type="transmembrane region" description="Helical" evidence="11">
    <location>
        <begin position="21"/>
        <end position="46"/>
    </location>
</feature>
<comment type="caution">
    <text evidence="14">The sequence shown here is derived from an EMBL/GenBank/DDBJ whole genome shotgun (WGS) entry which is preliminary data.</text>
</comment>
<feature type="domain" description="FtsX extracellular" evidence="13">
    <location>
        <begin position="59"/>
        <end position="148"/>
    </location>
</feature>
<evidence type="ECO:0000256" key="11">
    <source>
        <dbReference type="SAM" id="Phobius"/>
    </source>
</evidence>
<dbReference type="InterPro" id="IPR058204">
    <property type="entry name" value="FtsX_firmicutes-type"/>
</dbReference>
<feature type="transmembrane region" description="Helical" evidence="11">
    <location>
        <begin position="274"/>
        <end position="297"/>
    </location>
</feature>
<feature type="transmembrane region" description="Helical" evidence="11">
    <location>
        <begin position="226"/>
        <end position="251"/>
    </location>
</feature>
<dbReference type="GO" id="GO:0051301">
    <property type="term" value="P:cell division"/>
    <property type="evidence" value="ECO:0007669"/>
    <property type="project" value="UniProtKB-KW"/>
</dbReference>
<dbReference type="Gene3D" id="3.30.70.3040">
    <property type="match status" value="1"/>
</dbReference>
<evidence type="ECO:0000256" key="5">
    <source>
        <dbReference type="ARBA" id="ARBA00022618"/>
    </source>
</evidence>
<evidence type="ECO:0000256" key="3">
    <source>
        <dbReference type="ARBA" id="ARBA00021907"/>
    </source>
</evidence>
<dbReference type="Proteomes" id="UP000187172">
    <property type="component" value="Unassembled WGS sequence"/>
</dbReference>
<evidence type="ECO:0000256" key="8">
    <source>
        <dbReference type="ARBA" id="ARBA00023136"/>
    </source>
</evidence>
<dbReference type="AlphaFoldDB" id="A0A1R1EEH0"/>
<dbReference type="PANTHER" id="PTHR47755">
    <property type="entry name" value="CELL DIVISION PROTEIN FTSX"/>
    <property type="match status" value="1"/>
</dbReference>
<evidence type="ECO:0000313" key="14">
    <source>
        <dbReference type="EMBL" id="OMF50152.1"/>
    </source>
</evidence>
<keyword evidence="8 10" id="KW-0472">Membrane</keyword>
<dbReference type="InterPro" id="IPR003838">
    <property type="entry name" value="ABC3_permease_C"/>
</dbReference>
<keyword evidence="6 11" id="KW-0812">Transmembrane</keyword>
<dbReference type="GO" id="GO:0005886">
    <property type="term" value="C:plasma membrane"/>
    <property type="evidence" value="ECO:0007669"/>
    <property type="project" value="UniProtKB-SubCell"/>
</dbReference>
<feature type="domain" description="ABC3 transporter permease C-terminal" evidence="12">
    <location>
        <begin position="183"/>
        <end position="302"/>
    </location>
</feature>
<keyword evidence="5 10" id="KW-0132">Cell division</keyword>
<dbReference type="Pfam" id="PF18075">
    <property type="entry name" value="FtsX_ECD"/>
    <property type="match status" value="1"/>
</dbReference>
<evidence type="ECO:0000256" key="6">
    <source>
        <dbReference type="ARBA" id="ARBA00022692"/>
    </source>
</evidence>
<comment type="subcellular location">
    <subcellularLocation>
        <location evidence="1">Cell membrane</location>
        <topology evidence="1">Multi-pass membrane protein</topology>
    </subcellularLocation>
</comment>
<keyword evidence="7 11" id="KW-1133">Transmembrane helix</keyword>
<protein>
    <recommendedName>
        <fullName evidence="3 10">Cell division protein FtsX</fullName>
    </recommendedName>
</protein>
<dbReference type="PIRSF" id="PIRSF003097">
    <property type="entry name" value="FtsX"/>
    <property type="match status" value="1"/>
</dbReference>
<evidence type="ECO:0000256" key="2">
    <source>
        <dbReference type="ARBA" id="ARBA00007379"/>
    </source>
</evidence>
<gene>
    <name evidence="14" type="ORF">BK138_28110</name>
</gene>
<comment type="function">
    <text evidence="10">Part of the ABC transporter FtsEX involved in asymmetric cellular division facilitating the initiation of sporulation.</text>
</comment>
<evidence type="ECO:0000256" key="1">
    <source>
        <dbReference type="ARBA" id="ARBA00004651"/>
    </source>
</evidence>
<organism evidence="14 15">
    <name type="scientific">Paenibacillus rhizosphaerae</name>
    <dbReference type="NCBI Taxonomy" id="297318"/>
    <lineage>
        <taxon>Bacteria</taxon>
        <taxon>Bacillati</taxon>
        <taxon>Bacillota</taxon>
        <taxon>Bacilli</taxon>
        <taxon>Bacillales</taxon>
        <taxon>Paenibacillaceae</taxon>
        <taxon>Paenibacillus</taxon>
    </lineage>
</organism>
<dbReference type="NCBIfam" id="NF038347">
    <property type="entry name" value="FtsX_Gpos"/>
    <property type="match status" value="1"/>
</dbReference>
<evidence type="ECO:0000256" key="7">
    <source>
        <dbReference type="ARBA" id="ARBA00022989"/>
    </source>
</evidence>
<evidence type="ECO:0000313" key="15">
    <source>
        <dbReference type="Proteomes" id="UP000187172"/>
    </source>
</evidence>
<comment type="similarity">
    <text evidence="2 10">Belongs to the ABC-4 integral membrane protein family. FtsX subfamily.</text>
</comment>
<evidence type="ECO:0000256" key="9">
    <source>
        <dbReference type="ARBA" id="ARBA00023306"/>
    </source>
</evidence>
<reference evidence="14 15" key="1">
    <citation type="submission" date="2016-11" db="EMBL/GenBank/DDBJ databases">
        <title>Paenibacillus species isolates.</title>
        <authorList>
            <person name="Beno S.M."/>
        </authorList>
    </citation>
    <scope>NUCLEOTIDE SEQUENCE [LARGE SCALE GENOMIC DNA]</scope>
    <source>
        <strain evidence="14 15">FSL R5-0378</strain>
    </source>
</reference>
<dbReference type="PANTHER" id="PTHR47755:SF1">
    <property type="entry name" value="CELL DIVISION PROTEIN FTSX"/>
    <property type="match status" value="1"/>
</dbReference>
<keyword evidence="4 10" id="KW-1003">Cell membrane</keyword>
<dbReference type="STRING" id="297318.BK138_28110"/>
<evidence type="ECO:0000259" key="13">
    <source>
        <dbReference type="Pfam" id="PF18075"/>
    </source>
</evidence>
<keyword evidence="15" id="KW-1185">Reference proteome</keyword>
<name>A0A1R1EEH0_9BACL</name>
<evidence type="ECO:0000256" key="4">
    <source>
        <dbReference type="ARBA" id="ARBA00022475"/>
    </source>
</evidence>
<dbReference type="InterPro" id="IPR004513">
    <property type="entry name" value="FtsX"/>
</dbReference>
<dbReference type="InterPro" id="IPR040690">
    <property type="entry name" value="FtsX_ECD"/>
</dbReference>
<proteinExistence type="inferred from homology"/>
<dbReference type="Pfam" id="PF02687">
    <property type="entry name" value="FtsX"/>
    <property type="match status" value="1"/>
</dbReference>
<dbReference type="RefSeq" id="WP_076174530.1">
    <property type="nucleotide sequence ID" value="NZ_MRTP01000012.1"/>
</dbReference>
<sequence>MTFNTFLRHLRVGFNSIFRNGWMTVASVTSIVVSLFVLGVFIILVLNVNALADKADKQVQIRAYLNLNVDQKLREKVQNEISAMPEVSKVQFISKEQGLTDFRNSMGDEGKELLEGFSKDNNPLPDTIMVEVIEPTTVPFVAQKIEALNTSHTEQPIMKVKYGKGTIETLFKVTRLVRNIGFIFVAGLAVMSMFLISNTIRVTILARRREISIMKLVGATNYFIRWPFFVEGTLIGLIGSVITVALLFVGYDRLAASIGSDFTLQMSLLPLSQLWQWGGLLIVLGVLIGMWGTTLSIRKFLKV</sequence>
<feature type="transmembrane region" description="Helical" evidence="11">
    <location>
        <begin position="180"/>
        <end position="205"/>
    </location>
</feature>